<dbReference type="AlphaFoldDB" id="A0A8H4AXQ1"/>
<gene>
    <name evidence="1" type="ORF">F8M41_004769</name>
</gene>
<reference evidence="1 2" key="1">
    <citation type="journal article" date="2019" name="Environ. Microbiol.">
        <title>At the nexus of three kingdoms: the genome of the mycorrhizal fungus Gigaspora margarita provides insights into plant, endobacterial and fungal interactions.</title>
        <authorList>
            <person name="Venice F."/>
            <person name="Ghignone S."/>
            <person name="Salvioli di Fossalunga A."/>
            <person name="Amselem J."/>
            <person name="Novero M."/>
            <person name="Xianan X."/>
            <person name="Sedzielewska Toro K."/>
            <person name="Morin E."/>
            <person name="Lipzen A."/>
            <person name="Grigoriev I.V."/>
            <person name="Henrissat B."/>
            <person name="Martin F.M."/>
            <person name="Bonfante P."/>
        </authorList>
    </citation>
    <scope>NUCLEOTIDE SEQUENCE [LARGE SCALE GENOMIC DNA]</scope>
    <source>
        <strain evidence="1 2">BEG34</strain>
    </source>
</reference>
<keyword evidence="2" id="KW-1185">Reference proteome</keyword>
<dbReference type="OrthoDB" id="2421199at2759"/>
<accession>A0A8H4AXQ1</accession>
<sequence length="328" mass="39601">MLIKTLVSFHITSVSCDKCNEIRVIEINENGIEWCQQCCNQWSSVSPMYLFEIPENFISVNESNLLIKSNEFNEFQNFETLWKEFRKTNINMMTFAFSINLFLEKSLKDLQSLDHPFVYEWESNLEGTFQSDVDNLIEQNTKFLHKSWEICNKISEQFENFMKSTQILTKFKEEISRFQREFRSINTIYNSIMEAREEFRNQKTRQRKREGLFNKLEKLKEEGDKILEMNCLRIKLEYIEEKLDINSNLFENALDFWKKLSCEFQENEKFIVENIKHGELCIKEYALNYIKENQLQIMHMVSAFCKYMVTGNEEEYDEKLKKYIEKKF</sequence>
<name>A0A8H4AXQ1_GIGMA</name>
<dbReference type="PROSITE" id="PS51257">
    <property type="entry name" value="PROKAR_LIPOPROTEIN"/>
    <property type="match status" value="1"/>
</dbReference>
<organism evidence="1 2">
    <name type="scientific">Gigaspora margarita</name>
    <dbReference type="NCBI Taxonomy" id="4874"/>
    <lineage>
        <taxon>Eukaryota</taxon>
        <taxon>Fungi</taxon>
        <taxon>Fungi incertae sedis</taxon>
        <taxon>Mucoromycota</taxon>
        <taxon>Glomeromycotina</taxon>
        <taxon>Glomeromycetes</taxon>
        <taxon>Diversisporales</taxon>
        <taxon>Gigasporaceae</taxon>
        <taxon>Gigaspora</taxon>
    </lineage>
</organism>
<dbReference type="Proteomes" id="UP000439903">
    <property type="component" value="Unassembled WGS sequence"/>
</dbReference>
<evidence type="ECO:0000313" key="1">
    <source>
        <dbReference type="EMBL" id="KAF0542071.1"/>
    </source>
</evidence>
<protein>
    <submittedName>
        <fullName evidence="1">Uncharacterized protein</fullName>
    </submittedName>
</protein>
<comment type="caution">
    <text evidence="1">The sequence shown here is derived from an EMBL/GenBank/DDBJ whole genome shotgun (WGS) entry which is preliminary data.</text>
</comment>
<proteinExistence type="predicted"/>
<evidence type="ECO:0000313" key="2">
    <source>
        <dbReference type="Proteomes" id="UP000439903"/>
    </source>
</evidence>
<dbReference type="EMBL" id="WTPW01000145">
    <property type="protein sequence ID" value="KAF0542071.1"/>
    <property type="molecule type" value="Genomic_DNA"/>
</dbReference>